<accession>A0ACC2CNZ5</accession>
<dbReference type="Proteomes" id="UP001162992">
    <property type="component" value="Chromosome 9"/>
</dbReference>
<evidence type="ECO:0000313" key="2">
    <source>
        <dbReference type="Proteomes" id="UP001162992"/>
    </source>
</evidence>
<protein>
    <submittedName>
        <fullName evidence="1">Uncharacterized protein</fullName>
    </submittedName>
</protein>
<keyword evidence="2" id="KW-1185">Reference proteome</keyword>
<proteinExistence type="predicted"/>
<name>A0ACC2CNZ5_DIPCM</name>
<comment type="caution">
    <text evidence="1">The sequence shown here is derived from an EMBL/GenBank/DDBJ whole genome shotgun (WGS) entry which is preliminary data.</text>
</comment>
<evidence type="ECO:0000313" key="1">
    <source>
        <dbReference type="EMBL" id="KAJ7543650.1"/>
    </source>
</evidence>
<sequence>MGSLLLSKRNVKQWKLLDVVTGIMFLGIFLFFVLLFTPLGDSLAASGRKALDASITDSTGRDQIIKMVETGEALDFCPQAITDHMPCQDPKRAAQFSRERNFYRERHCPPLGKKLLCLIPSPEGYRIPISWPESLQKVWYRNMPYQKIAQRKGHQGWMKKDGEYFIFPGGGTMFPEGALQYIEKLEKYIPLNTGEIRTALDAGCGVASFGAYMLRKEVLTFSFAPRDSHKAQIQFALERGIPAFVAMLGTERLPLSARSFDLAHCSRCLIPFTAFNGSYLIEMDRLLRPGGYFVLSGPPVGWKKRELEWDELRNLAKKMCYSLVAVENSIAIWQKPLNHSCYNVAVEHRPPLCPEDEDPNAAWYVPLKDCISRLPELRLQDDRSGGRLPNWPKRLEVTPRRFLEKHDPDGLLFEVDTLRWKQRVNHYNDVLLLKIGSPRFRNILDMNALYGGFAAALSSHPVWVMNTVPAYEPNTLPIIYDRGLIGVVHDWCEAFSTYPRTYDLIHVLDIQVLPSNSRCSLVDIMLEMDRILRPQGTVIIRDTVKVLKEVSNIAKALRWTAEVLTTEIGVPGRDRLLIATKQFSLPHSTK</sequence>
<dbReference type="EMBL" id="CM055100">
    <property type="protein sequence ID" value="KAJ7543650.1"/>
    <property type="molecule type" value="Genomic_DNA"/>
</dbReference>
<organism evidence="1 2">
    <name type="scientific">Diphasiastrum complanatum</name>
    <name type="common">Issler's clubmoss</name>
    <name type="synonym">Lycopodium complanatum</name>
    <dbReference type="NCBI Taxonomy" id="34168"/>
    <lineage>
        <taxon>Eukaryota</taxon>
        <taxon>Viridiplantae</taxon>
        <taxon>Streptophyta</taxon>
        <taxon>Embryophyta</taxon>
        <taxon>Tracheophyta</taxon>
        <taxon>Lycopodiopsida</taxon>
        <taxon>Lycopodiales</taxon>
        <taxon>Lycopodiaceae</taxon>
        <taxon>Lycopodioideae</taxon>
        <taxon>Diphasiastrum</taxon>
    </lineage>
</organism>
<gene>
    <name evidence="1" type="ORF">O6H91_09G046800</name>
</gene>
<reference evidence="2" key="1">
    <citation type="journal article" date="2024" name="Proc. Natl. Acad. Sci. U.S.A.">
        <title>Extraordinary preservation of gene collinearity over three hundred million years revealed in homosporous lycophytes.</title>
        <authorList>
            <person name="Li C."/>
            <person name="Wickell D."/>
            <person name="Kuo L.Y."/>
            <person name="Chen X."/>
            <person name="Nie B."/>
            <person name="Liao X."/>
            <person name="Peng D."/>
            <person name="Ji J."/>
            <person name="Jenkins J."/>
            <person name="Williams M."/>
            <person name="Shu S."/>
            <person name="Plott C."/>
            <person name="Barry K."/>
            <person name="Rajasekar S."/>
            <person name="Grimwood J."/>
            <person name="Han X."/>
            <person name="Sun S."/>
            <person name="Hou Z."/>
            <person name="He W."/>
            <person name="Dai G."/>
            <person name="Sun C."/>
            <person name="Schmutz J."/>
            <person name="Leebens-Mack J.H."/>
            <person name="Li F.W."/>
            <person name="Wang L."/>
        </authorList>
    </citation>
    <scope>NUCLEOTIDE SEQUENCE [LARGE SCALE GENOMIC DNA]</scope>
    <source>
        <strain evidence="2">cv. PW_Plant_1</strain>
    </source>
</reference>